<feature type="non-terminal residue" evidence="2">
    <location>
        <position position="1"/>
    </location>
</feature>
<evidence type="ECO:0000313" key="3">
    <source>
        <dbReference type="Proteomes" id="UP000308267"/>
    </source>
</evidence>
<proteinExistence type="predicted"/>
<keyword evidence="1" id="KW-0812">Transmembrane</keyword>
<accession>A0A4V3SH49</accession>
<gene>
    <name evidence="2" type="ORF">CRM22_000740</name>
</gene>
<comment type="caution">
    <text evidence="2">The sequence shown here is derived from an EMBL/GenBank/DDBJ whole genome shotgun (WGS) entry which is preliminary data.</text>
</comment>
<feature type="non-terminal residue" evidence="2">
    <location>
        <position position="99"/>
    </location>
</feature>
<protein>
    <submittedName>
        <fullName evidence="2">Uncharacterized protein</fullName>
    </submittedName>
</protein>
<feature type="transmembrane region" description="Helical" evidence="1">
    <location>
        <begin position="74"/>
        <end position="97"/>
    </location>
</feature>
<reference evidence="2 3" key="1">
    <citation type="journal article" date="2019" name="BMC Genomics">
        <title>New insights from Opisthorchis felineus genome: update on genomics of the epidemiologically important liver flukes.</title>
        <authorList>
            <person name="Ershov N.I."/>
            <person name="Mordvinov V.A."/>
            <person name="Prokhortchouk E.B."/>
            <person name="Pakharukova M.Y."/>
            <person name="Gunbin K.V."/>
            <person name="Ustyantsev K."/>
            <person name="Genaev M.A."/>
            <person name="Blinov A.G."/>
            <person name="Mazur A."/>
            <person name="Boulygina E."/>
            <person name="Tsygankova S."/>
            <person name="Khrameeva E."/>
            <person name="Chekanov N."/>
            <person name="Fan G."/>
            <person name="Xiao A."/>
            <person name="Zhang H."/>
            <person name="Xu X."/>
            <person name="Yang H."/>
            <person name="Solovyev V."/>
            <person name="Lee S.M."/>
            <person name="Liu X."/>
            <person name="Afonnikov D.A."/>
            <person name="Skryabin K.G."/>
        </authorList>
    </citation>
    <scope>NUCLEOTIDE SEQUENCE [LARGE SCALE GENOMIC DNA]</scope>
    <source>
        <strain evidence="2">AK-0245</strain>
        <tissue evidence="2">Whole organism</tissue>
    </source>
</reference>
<organism evidence="2 3">
    <name type="scientific">Opisthorchis felineus</name>
    <dbReference type="NCBI Taxonomy" id="147828"/>
    <lineage>
        <taxon>Eukaryota</taxon>
        <taxon>Metazoa</taxon>
        <taxon>Spiralia</taxon>
        <taxon>Lophotrochozoa</taxon>
        <taxon>Platyhelminthes</taxon>
        <taxon>Trematoda</taxon>
        <taxon>Digenea</taxon>
        <taxon>Opisthorchiida</taxon>
        <taxon>Opisthorchiata</taxon>
        <taxon>Opisthorchiidae</taxon>
        <taxon>Opisthorchis</taxon>
    </lineage>
</organism>
<dbReference type="EMBL" id="SJOL01001473">
    <property type="protein sequence ID" value="TGZ74814.1"/>
    <property type="molecule type" value="Genomic_DNA"/>
</dbReference>
<dbReference type="OrthoDB" id="10600925at2759"/>
<sequence length="99" mass="11840">VNHNRRKTRTQPTRETWAKASLLRINPLIREWVKRLMNGKIVRLRMDQAKSHPFAVYQQNTSLQTTRVIRLHRFWRGGITLLARFLIKFACLSQVWLTT</sequence>
<evidence type="ECO:0000313" key="2">
    <source>
        <dbReference type="EMBL" id="TGZ74814.1"/>
    </source>
</evidence>
<dbReference type="Proteomes" id="UP000308267">
    <property type="component" value="Unassembled WGS sequence"/>
</dbReference>
<evidence type="ECO:0000256" key="1">
    <source>
        <dbReference type="SAM" id="Phobius"/>
    </source>
</evidence>
<keyword evidence="3" id="KW-1185">Reference proteome</keyword>
<keyword evidence="1" id="KW-1133">Transmembrane helix</keyword>
<keyword evidence="1" id="KW-0472">Membrane</keyword>
<name>A0A4V3SH49_OPIFE</name>
<dbReference type="AlphaFoldDB" id="A0A4V3SH49"/>